<feature type="domain" description="Leucine-binding protein" evidence="3">
    <location>
        <begin position="43"/>
        <end position="382"/>
    </location>
</feature>
<name>A0ABU8VG48_9BURK</name>
<keyword evidence="2" id="KW-0732">Signal</keyword>
<dbReference type="Proteomes" id="UP001365846">
    <property type="component" value="Unassembled WGS sequence"/>
</dbReference>
<dbReference type="PANTHER" id="PTHR47235">
    <property type="entry name" value="BLR6548 PROTEIN"/>
    <property type="match status" value="1"/>
</dbReference>
<dbReference type="InterPro" id="IPR006311">
    <property type="entry name" value="TAT_signal"/>
</dbReference>
<evidence type="ECO:0000259" key="3">
    <source>
        <dbReference type="Pfam" id="PF13458"/>
    </source>
</evidence>
<dbReference type="SUPFAM" id="SSF53822">
    <property type="entry name" value="Periplasmic binding protein-like I"/>
    <property type="match status" value="1"/>
</dbReference>
<accession>A0ABU8VG48</accession>
<comment type="similarity">
    <text evidence="1">Belongs to the leucine-binding protein family.</text>
</comment>
<dbReference type="CDD" id="cd06326">
    <property type="entry name" value="PBP1_ABC_ligand_binding-like"/>
    <property type="match status" value="1"/>
</dbReference>
<dbReference type="Pfam" id="PF13458">
    <property type="entry name" value="Peripla_BP_6"/>
    <property type="match status" value="1"/>
</dbReference>
<dbReference type="PROSITE" id="PS51318">
    <property type="entry name" value="TAT"/>
    <property type="match status" value="1"/>
</dbReference>
<evidence type="ECO:0000313" key="5">
    <source>
        <dbReference type="Proteomes" id="UP001365846"/>
    </source>
</evidence>
<dbReference type="InterPro" id="IPR028081">
    <property type="entry name" value="Leu-bd"/>
</dbReference>
<dbReference type="InterPro" id="IPR028082">
    <property type="entry name" value="Peripla_BP_I"/>
</dbReference>
<comment type="caution">
    <text evidence="4">The sequence shown here is derived from an EMBL/GenBank/DDBJ whole genome shotgun (WGS) entry which is preliminary data.</text>
</comment>
<keyword evidence="5" id="KW-1185">Reference proteome</keyword>
<dbReference type="EMBL" id="JBBKZU010000006">
    <property type="protein sequence ID" value="MEJ8812647.1"/>
    <property type="molecule type" value="Genomic_DNA"/>
</dbReference>
<gene>
    <name evidence="4" type="ORF">WKW77_16295</name>
</gene>
<organism evidence="4 5">
    <name type="scientific">Variovorax ureilyticus</name>
    <dbReference type="NCBI Taxonomy" id="1836198"/>
    <lineage>
        <taxon>Bacteria</taxon>
        <taxon>Pseudomonadati</taxon>
        <taxon>Pseudomonadota</taxon>
        <taxon>Betaproteobacteria</taxon>
        <taxon>Burkholderiales</taxon>
        <taxon>Comamonadaceae</taxon>
        <taxon>Variovorax</taxon>
    </lineage>
</organism>
<evidence type="ECO:0000256" key="1">
    <source>
        <dbReference type="ARBA" id="ARBA00010062"/>
    </source>
</evidence>
<evidence type="ECO:0000256" key="2">
    <source>
        <dbReference type="ARBA" id="ARBA00022729"/>
    </source>
</evidence>
<dbReference type="PANTHER" id="PTHR47235:SF1">
    <property type="entry name" value="BLR6548 PROTEIN"/>
    <property type="match status" value="1"/>
</dbReference>
<sequence length="386" mass="39896">MSDSKARTFDPLPKPTRRQVIGRLAGAAAVAGLGLPVFAQARTLRIGATFDNSSVEKANGTGLFLGSSAYFNALNRAGGINGTKVELVMADDQFKPDIAKANALSFAADSAMLAILHPLGTRQTAEVSDAVPGMAVVGPNTGTVSLRKKANPNTFWVRANYDQEIDKLIATAAVLGQSRIGIVYSNDPLGQSLLAGYKAALAKAKLEPAVVASTPGTTSMEVGPAAKQIAEASPQIVIIGLAGTAPAFVKALRAAGGKSSCYGLSITAGSLSAMGDLAHGLGFAMVVPSPFATKFEIVRRYQADMIANGTKEFSLPSLEGYMDAAVLAEGLRRAGPAPTRAAVLAGLERIEAYDLGGVKINFGRTNREGSQFVDVAVISTNGRLVS</sequence>
<protein>
    <submittedName>
        <fullName evidence="4">ABC transporter substrate-binding protein</fullName>
    </submittedName>
</protein>
<dbReference type="Gene3D" id="3.40.50.2300">
    <property type="match status" value="2"/>
</dbReference>
<proteinExistence type="inferred from homology"/>
<reference evidence="4 5" key="1">
    <citation type="submission" date="2024-03" db="EMBL/GenBank/DDBJ databases">
        <title>Novel species of the genus Variovorax.</title>
        <authorList>
            <person name="Liu Q."/>
            <person name="Xin Y.-H."/>
        </authorList>
    </citation>
    <scope>NUCLEOTIDE SEQUENCE [LARGE SCALE GENOMIC DNA]</scope>
    <source>
        <strain evidence="4 5">KACC 18899</strain>
    </source>
</reference>
<dbReference type="RefSeq" id="WP_340357893.1">
    <property type="nucleotide sequence ID" value="NZ_JBBKZU010000006.1"/>
</dbReference>
<evidence type="ECO:0000313" key="4">
    <source>
        <dbReference type="EMBL" id="MEJ8812647.1"/>
    </source>
</evidence>